<comment type="cofactor">
    <cofactor evidence="1">
        <name>FAD</name>
        <dbReference type="ChEBI" id="CHEBI:57692"/>
    </cofactor>
</comment>
<keyword evidence="3" id="KW-0285">Flavoprotein</keyword>
<dbReference type="Gene3D" id="3.30.465.10">
    <property type="match status" value="1"/>
</dbReference>
<organism evidence="7 8">
    <name type="scientific">Podila minutissima</name>
    <dbReference type="NCBI Taxonomy" id="64525"/>
    <lineage>
        <taxon>Eukaryota</taxon>
        <taxon>Fungi</taxon>
        <taxon>Fungi incertae sedis</taxon>
        <taxon>Mucoromycota</taxon>
        <taxon>Mortierellomycotina</taxon>
        <taxon>Mortierellomycetes</taxon>
        <taxon>Mortierellales</taxon>
        <taxon>Mortierellaceae</taxon>
        <taxon>Podila</taxon>
    </lineage>
</organism>
<evidence type="ECO:0000256" key="3">
    <source>
        <dbReference type="ARBA" id="ARBA00022630"/>
    </source>
</evidence>
<evidence type="ECO:0000256" key="5">
    <source>
        <dbReference type="ARBA" id="ARBA00023002"/>
    </source>
</evidence>
<comment type="similarity">
    <text evidence="2">Belongs to the oxygen-dependent FAD-linked oxidoreductase family.</text>
</comment>
<proteinExistence type="inferred from homology"/>
<dbReference type="Proteomes" id="UP000696485">
    <property type="component" value="Unassembled WGS sequence"/>
</dbReference>
<accession>A0A9P5VK56</accession>
<feature type="domain" description="FAD-binding PCMH-type" evidence="6">
    <location>
        <begin position="64"/>
        <end position="238"/>
    </location>
</feature>
<keyword evidence="5" id="KW-0560">Oxidoreductase</keyword>
<dbReference type="GO" id="GO:0016491">
    <property type="term" value="F:oxidoreductase activity"/>
    <property type="evidence" value="ECO:0007669"/>
    <property type="project" value="UniProtKB-KW"/>
</dbReference>
<dbReference type="PROSITE" id="PS51387">
    <property type="entry name" value="FAD_PCMH"/>
    <property type="match status" value="1"/>
</dbReference>
<evidence type="ECO:0000313" key="7">
    <source>
        <dbReference type="EMBL" id="KAF9328590.1"/>
    </source>
</evidence>
<dbReference type="EMBL" id="JAAAUY010000550">
    <property type="protein sequence ID" value="KAF9328590.1"/>
    <property type="molecule type" value="Genomic_DNA"/>
</dbReference>
<dbReference type="InterPro" id="IPR006094">
    <property type="entry name" value="Oxid_FAD_bind_N"/>
</dbReference>
<evidence type="ECO:0000256" key="2">
    <source>
        <dbReference type="ARBA" id="ARBA00005466"/>
    </source>
</evidence>
<dbReference type="GO" id="GO:0071949">
    <property type="term" value="F:FAD binding"/>
    <property type="evidence" value="ECO:0007669"/>
    <property type="project" value="InterPro"/>
</dbReference>
<gene>
    <name evidence="7" type="ORF">BG006_008257</name>
</gene>
<dbReference type="Pfam" id="PF08031">
    <property type="entry name" value="BBE"/>
    <property type="match status" value="1"/>
</dbReference>
<sequence length="497" mass="54084">MFAQRASSIVDGSPIVYPFSEAAEAHPTGLIACLQQIKGGSSSILTAPSSKAYNTDRLGFNLRFNYKPAAIFHPRSEDEGAAAIRCAAIHNVAVVPRSGGHSYEGYGIGGKDGALIIDLNLFQKIAMDTNTGIAIVAAGVRLGDLYTKVWDAGQYLIPAGTCPTVGIGGLALGGGLGMVGRKYGLLSDSIVSMTMIDANGNVQEVNATSNIDLFWALRGAGAGSYGLVTEFKIQAYKAPDKVTTFSIIYPLRTYRSAIEAFGAWGPSAADDVMAVMILKPSSIRINVNFLGPKEQAQETINTLLNRIPGKPTRIKMVEGTWLQAAIKWGSGTLNSTAWEGSRYTQGRSLLYRTPLSTNEMDIIYKYLNYSPDNDTITRVLIDVWGGKIDRPSSSSSAFDNHRGVLYSIQFFIAWNDPSSTSGSIGPKCLKWSTDFAKEIRAAYRSGHNLEAYQNYIERDLPNWLHAYYGNNVLRLQQIKKTFDPQNVFTFPQAIPLP</sequence>
<evidence type="ECO:0000259" key="6">
    <source>
        <dbReference type="PROSITE" id="PS51387"/>
    </source>
</evidence>
<dbReference type="Pfam" id="PF01565">
    <property type="entry name" value="FAD_binding_4"/>
    <property type="match status" value="1"/>
</dbReference>
<dbReference type="InterPro" id="IPR012951">
    <property type="entry name" value="BBE"/>
</dbReference>
<evidence type="ECO:0000256" key="1">
    <source>
        <dbReference type="ARBA" id="ARBA00001974"/>
    </source>
</evidence>
<dbReference type="PANTHER" id="PTHR42973:SF39">
    <property type="entry name" value="FAD-BINDING PCMH-TYPE DOMAIN-CONTAINING PROTEIN"/>
    <property type="match status" value="1"/>
</dbReference>
<comment type="caution">
    <text evidence="7">The sequence shown here is derived from an EMBL/GenBank/DDBJ whole genome shotgun (WGS) entry which is preliminary data.</text>
</comment>
<dbReference type="InterPro" id="IPR036318">
    <property type="entry name" value="FAD-bd_PCMH-like_sf"/>
</dbReference>
<name>A0A9P5VK56_9FUNG</name>
<dbReference type="SUPFAM" id="SSF56176">
    <property type="entry name" value="FAD-binding/transporter-associated domain-like"/>
    <property type="match status" value="1"/>
</dbReference>
<dbReference type="InterPro" id="IPR016169">
    <property type="entry name" value="FAD-bd_PCMH_sub2"/>
</dbReference>
<reference evidence="7" key="1">
    <citation type="journal article" date="2020" name="Fungal Divers.">
        <title>Resolving the Mortierellaceae phylogeny through synthesis of multi-gene phylogenetics and phylogenomics.</title>
        <authorList>
            <person name="Vandepol N."/>
            <person name="Liber J."/>
            <person name="Desiro A."/>
            <person name="Na H."/>
            <person name="Kennedy M."/>
            <person name="Barry K."/>
            <person name="Grigoriev I.V."/>
            <person name="Miller A.N."/>
            <person name="O'Donnell K."/>
            <person name="Stajich J.E."/>
            <person name="Bonito G."/>
        </authorList>
    </citation>
    <scope>NUCLEOTIDE SEQUENCE</scope>
    <source>
        <strain evidence="7">NVP1</strain>
    </source>
</reference>
<dbReference type="InterPro" id="IPR016166">
    <property type="entry name" value="FAD-bd_PCMH"/>
</dbReference>
<keyword evidence="4" id="KW-0274">FAD</keyword>
<keyword evidence="8" id="KW-1185">Reference proteome</keyword>
<dbReference type="PANTHER" id="PTHR42973">
    <property type="entry name" value="BINDING OXIDOREDUCTASE, PUTATIVE (AFU_ORTHOLOGUE AFUA_1G17690)-RELATED"/>
    <property type="match status" value="1"/>
</dbReference>
<dbReference type="InterPro" id="IPR050416">
    <property type="entry name" value="FAD-linked_Oxidoreductase"/>
</dbReference>
<protein>
    <recommendedName>
        <fullName evidence="6">FAD-binding PCMH-type domain-containing protein</fullName>
    </recommendedName>
</protein>
<dbReference type="Gene3D" id="3.40.462.20">
    <property type="match status" value="1"/>
</dbReference>
<evidence type="ECO:0000313" key="8">
    <source>
        <dbReference type="Proteomes" id="UP000696485"/>
    </source>
</evidence>
<evidence type="ECO:0000256" key="4">
    <source>
        <dbReference type="ARBA" id="ARBA00022827"/>
    </source>
</evidence>
<dbReference type="AlphaFoldDB" id="A0A9P5VK56"/>